<sequence length="339" mass="37826">MDKYLDNLPAFVDTIKSIKETIITNIVLIGQVPAPTFKEKRRTSIFMERLAEFNVDECTTDGYRNPIGIIKGTSETKPPIFVVAQLDTIWGTEIDHYYTIEENSITGAGVMDNSIGVGVLVSLPDIFRKLNLSFESDIVLAGVIQSSGKGNLRGIRHLLKTWATPIRGAVCIESNKLGRLNYYTDGMTRCEIDCNISTINGWEHKFKPNAILILNEVINQILKLRLPQRPRSRVIIGKISGGFKHGMIANDAKLGFEIQSNSDKMVKSIFNNIKDIVEGISHEYEVELKLKTLSNIHAARIKFNHPLVKSAVDVMKKLGLTPASEPSESELSVFLSRKI</sequence>
<dbReference type="EMBL" id="BARS01003805">
    <property type="protein sequence ID" value="GAF68620.1"/>
    <property type="molecule type" value="Genomic_DNA"/>
</dbReference>
<dbReference type="SUPFAM" id="SSF55031">
    <property type="entry name" value="Bacterial exopeptidase dimerisation domain"/>
    <property type="match status" value="1"/>
</dbReference>
<dbReference type="Gene3D" id="3.30.70.360">
    <property type="match status" value="1"/>
</dbReference>
<dbReference type="InterPro" id="IPR011650">
    <property type="entry name" value="Peptidase_M20_dimer"/>
</dbReference>
<dbReference type="SUPFAM" id="SSF53187">
    <property type="entry name" value="Zn-dependent exopeptidases"/>
    <property type="match status" value="1"/>
</dbReference>
<evidence type="ECO:0000259" key="1">
    <source>
        <dbReference type="Pfam" id="PF07687"/>
    </source>
</evidence>
<organism evidence="2">
    <name type="scientific">marine sediment metagenome</name>
    <dbReference type="NCBI Taxonomy" id="412755"/>
    <lineage>
        <taxon>unclassified sequences</taxon>
        <taxon>metagenomes</taxon>
        <taxon>ecological metagenomes</taxon>
    </lineage>
</organism>
<protein>
    <recommendedName>
        <fullName evidence="1">Peptidase M20 dimerisation domain-containing protein</fullName>
    </recommendedName>
</protein>
<accession>X0SXT8</accession>
<gene>
    <name evidence="2" type="ORF">S01H1_07372</name>
</gene>
<dbReference type="AlphaFoldDB" id="X0SXT8"/>
<proteinExistence type="predicted"/>
<name>X0SXT8_9ZZZZ</name>
<dbReference type="Gene3D" id="3.40.630.10">
    <property type="entry name" value="Zn peptidases"/>
    <property type="match status" value="1"/>
</dbReference>
<dbReference type="Pfam" id="PF07687">
    <property type="entry name" value="M20_dimer"/>
    <property type="match status" value="1"/>
</dbReference>
<evidence type="ECO:0000313" key="2">
    <source>
        <dbReference type="EMBL" id="GAF68620.1"/>
    </source>
</evidence>
<feature type="non-terminal residue" evidence="2">
    <location>
        <position position="339"/>
    </location>
</feature>
<feature type="domain" description="Peptidase M20 dimerisation" evidence="1">
    <location>
        <begin position="207"/>
        <end position="284"/>
    </location>
</feature>
<comment type="caution">
    <text evidence="2">The sequence shown here is derived from an EMBL/GenBank/DDBJ whole genome shotgun (WGS) entry which is preliminary data.</text>
</comment>
<dbReference type="InterPro" id="IPR036264">
    <property type="entry name" value="Bact_exopeptidase_dim_dom"/>
</dbReference>
<reference evidence="2" key="1">
    <citation type="journal article" date="2014" name="Front. Microbiol.">
        <title>High frequency of phylogenetically diverse reductive dehalogenase-homologous genes in deep subseafloor sedimentary metagenomes.</title>
        <authorList>
            <person name="Kawai M."/>
            <person name="Futagami T."/>
            <person name="Toyoda A."/>
            <person name="Takaki Y."/>
            <person name="Nishi S."/>
            <person name="Hori S."/>
            <person name="Arai W."/>
            <person name="Tsubouchi T."/>
            <person name="Morono Y."/>
            <person name="Uchiyama I."/>
            <person name="Ito T."/>
            <person name="Fujiyama A."/>
            <person name="Inagaki F."/>
            <person name="Takami H."/>
        </authorList>
    </citation>
    <scope>NUCLEOTIDE SEQUENCE</scope>
    <source>
        <strain evidence="2">Expedition CK06-06</strain>
    </source>
</reference>